<reference evidence="4 5" key="1">
    <citation type="submission" date="2015-09" db="EMBL/GenBank/DDBJ databases">
        <authorList>
            <consortium name="Pathogen Informatics"/>
        </authorList>
    </citation>
    <scope>NUCLEOTIDE SEQUENCE [LARGE SCALE GENOMIC DNA]</scope>
    <source>
        <strain evidence="4 5">2789STDY5608860</strain>
    </source>
</reference>
<dbReference type="InterPro" id="IPR001296">
    <property type="entry name" value="Glyco_trans_1"/>
</dbReference>
<gene>
    <name evidence="4" type="primary">tagE_1</name>
    <name evidence="4" type="ORF">ERS852417_02325</name>
</gene>
<accession>A0A174F8P9</accession>
<sequence>MRVFDFTLLSGYEFSGVDVAQGFRARLFAKNNVNAKFIFTELPTIRDMELYGSQKIKRGQIMSAHLFMTGRLDMSLSVKKEALLENEKENYEYDNIDEDGKVIRLYNSGEKSVEILCDEDGFVINESLFKNGKKYLVNYYTDSLSYTELYNWDNDSNDGLNPERRIFWNKQGQMVYEQCIYKDNVEYLFKNGEVIDNVEFLERFVKALNLCENDICIMDRAGYLDYIQPLFENKGKSKLIAVLHSDHFYKIYEDESSLYMNYEYYYWFKYSEAIDYFVVGTDEHKRSLEAFLKEYDCFVPHIAAIPPGAIPEGKLKSKNNRRRGSIISASRLSPRKGIDILIKSVIKAHELNQIINLDIYGSGDDGYTIYLQNIVKDAGADDYIHFKGQCNLEKIYPHYELFASFSLWETFGLSLMEAVGDGLAMVGLDVRYGNRLFIHPDENGYLVDFDIETDFQNKDKLCERTAAAIVKIFEDDDRLKKFHENSYMIAEEYKEHVIESKWMQLIKNILDLNPSNLIL</sequence>
<name>A0A174F8P9_9FIRM</name>
<dbReference type="PANTHER" id="PTHR12526">
    <property type="entry name" value="GLYCOSYLTRANSFERASE"/>
    <property type="match status" value="1"/>
</dbReference>
<dbReference type="PANTHER" id="PTHR12526:SF629">
    <property type="entry name" value="TEICHURONIC ACID BIOSYNTHESIS GLYCOSYLTRANSFERASE TUAH-RELATED"/>
    <property type="match status" value="1"/>
</dbReference>
<dbReference type="EC" id="2.4.1.52" evidence="4"/>
<feature type="domain" description="Glycosyl transferase family 1" evidence="3">
    <location>
        <begin position="319"/>
        <end position="451"/>
    </location>
</feature>
<evidence type="ECO:0000256" key="2">
    <source>
        <dbReference type="ARBA" id="ARBA00022679"/>
    </source>
</evidence>
<dbReference type="GO" id="GO:0047265">
    <property type="term" value="F:poly(glycerol-phosphate) alpha-glucosyltransferase activity"/>
    <property type="evidence" value="ECO:0007669"/>
    <property type="project" value="UniProtKB-EC"/>
</dbReference>
<organism evidence="4 5">
    <name type="scientific">Agathobacter rectalis</name>
    <dbReference type="NCBI Taxonomy" id="39491"/>
    <lineage>
        <taxon>Bacteria</taxon>
        <taxon>Bacillati</taxon>
        <taxon>Bacillota</taxon>
        <taxon>Clostridia</taxon>
        <taxon>Lachnospirales</taxon>
        <taxon>Lachnospiraceae</taxon>
        <taxon>Agathobacter</taxon>
    </lineage>
</organism>
<evidence type="ECO:0000313" key="5">
    <source>
        <dbReference type="Proteomes" id="UP000095384"/>
    </source>
</evidence>
<dbReference type="Proteomes" id="UP000095384">
    <property type="component" value="Unassembled WGS sequence"/>
</dbReference>
<dbReference type="SUPFAM" id="SSF53756">
    <property type="entry name" value="UDP-Glycosyltransferase/glycogen phosphorylase"/>
    <property type="match status" value="1"/>
</dbReference>
<protein>
    <submittedName>
        <fullName evidence="4">Probable poly(Glycerol-phosphate) alpha-glucosyltransferase</fullName>
        <ecNumber evidence="4">2.4.1.52</ecNumber>
    </submittedName>
</protein>
<dbReference type="Pfam" id="PF00534">
    <property type="entry name" value="Glycos_transf_1"/>
    <property type="match status" value="1"/>
</dbReference>
<evidence type="ECO:0000259" key="3">
    <source>
        <dbReference type="Pfam" id="PF00534"/>
    </source>
</evidence>
<dbReference type="RefSeq" id="WP_055224815.1">
    <property type="nucleotide sequence ID" value="NZ_CYYW01000018.1"/>
</dbReference>
<evidence type="ECO:0000313" key="4">
    <source>
        <dbReference type="EMBL" id="CUO45196.1"/>
    </source>
</evidence>
<proteinExistence type="predicted"/>
<keyword evidence="1 4" id="KW-0328">Glycosyltransferase</keyword>
<dbReference type="EMBL" id="CYYW01000018">
    <property type="protein sequence ID" value="CUO45196.1"/>
    <property type="molecule type" value="Genomic_DNA"/>
</dbReference>
<keyword evidence="2 4" id="KW-0808">Transferase</keyword>
<dbReference type="AlphaFoldDB" id="A0A174F8P9"/>
<dbReference type="Gene3D" id="3.40.50.2000">
    <property type="entry name" value="Glycogen Phosphorylase B"/>
    <property type="match status" value="2"/>
</dbReference>
<evidence type="ECO:0000256" key="1">
    <source>
        <dbReference type="ARBA" id="ARBA00022676"/>
    </source>
</evidence>